<protein>
    <submittedName>
        <fullName evidence="1">Uncharacterized protein</fullName>
    </submittedName>
</protein>
<proteinExistence type="predicted"/>
<name>A0A6M3JMQ7_9ZZZZ</name>
<evidence type="ECO:0000313" key="1">
    <source>
        <dbReference type="EMBL" id="QJA71489.1"/>
    </source>
</evidence>
<organism evidence="1">
    <name type="scientific">viral metagenome</name>
    <dbReference type="NCBI Taxonomy" id="1070528"/>
    <lineage>
        <taxon>unclassified sequences</taxon>
        <taxon>metagenomes</taxon>
        <taxon>organismal metagenomes</taxon>
    </lineage>
</organism>
<evidence type="ECO:0000313" key="2">
    <source>
        <dbReference type="EMBL" id="QJA90927.1"/>
    </source>
</evidence>
<dbReference type="EMBL" id="MT142949">
    <property type="protein sequence ID" value="QJA90927.1"/>
    <property type="molecule type" value="Genomic_DNA"/>
</dbReference>
<dbReference type="AlphaFoldDB" id="A0A6M3JMQ7"/>
<sequence length="72" mass="7997">MSFKCPKCDSNSFRCYDSRPISKLVTGKHYFCPVCNLAYPSIETLDPVGVPKRAYVKSGKYAGGFKKVEGII</sequence>
<gene>
    <name evidence="1" type="ORF">MM415A03156_0004</name>
    <name evidence="2" type="ORF">MM415B03512_0002</name>
</gene>
<accession>A0A6M3JMQ7</accession>
<reference evidence="1" key="1">
    <citation type="submission" date="2020-03" db="EMBL/GenBank/DDBJ databases">
        <title>The deep terrestrial virosphere.</title>
        <authorList>
            <person name="Holmfeldt K."/>
            <person name="Nilsson E."/>
            <person name="Simone D."/>
            <person name="Lopez-Fernandez M."/>
            <person name="Wu X."/>
            <person name="de Brujin I."/>
            <person name="Lundin D."/>
            <person name="Andersson A."/>
            <person name="Bertilsson S."/>
            <person name="Dopson M."/>
        </authorList>
    </citation>
    <scope>NUCLEOTIDE SEQUENCE</scope>
    <source>
        <strain evidence="1">MM415A03156</strain>
        <strain evidence="2">MM415B03512</strain>
    </source>
</reference>
<dbReference type="EMBL" id="MT141877">
    <property type="protein sequence ID" value="QJA71489.1"/>
    <property type="molecule type" value="Genomic_DNA"/>
</dbReference>